<dbReference type="RefSeq" id="XP_025380994.1">
    <property type="nucleotide sequence ID" value="XM_025523837.1"/>
</dbReference>
<feature type="domain" description="Homeobox" evidence="7">
    <location>
        <begin position="130"/>
        <end position="190"/>
    </location>
</feature>
<accession>A0A316YXM2</accession>
<dbReference type="GO" id="GO:0000981">
    <property type="term" value="F:DNA-binding transcription factor activity, RNA polymerase II-specific"/>
    <property type="evidence" value="ECO:0007669"/>
    <property type="project" value="InterPro"/>
</dbReference>
<dbReference type="PANTHER" id="PTHR24324:SF9">
    <property type="entry name" value="HOMEOBOX DOMAIN-CONTAINING PROTEIN"/>
    <property type="match status" value="1"/>
</dbReference>
<feature type="DNA-binding region" description="Homeobox" evidence="4">
    <location>
        <begin position="132"/>
        <end position="191"/>
    </location>
</feature>
<dbReference type="InterPro" id="IPR051000">
    <property type="entry name" value="Homeobox_DNA-bind_prot"/>
</dbReference>
<feature type="compositionally biased region" description="Low complexity" evidence="6">
    <location>
        <begin position="307"/>
        <end position="316"/>
    </location>
</feature>
<name>A0A316YXM2_9BASI</name>
<dbReference type="Pfam" id="PF00046">
    <property type="entry name" value="Homeodomain"/>
    <property type="match status" value="1"/>
</dbReference>
<evidence type="ECO:0000256" key="4">
    <source>
        <dbReference type="PROSITE-ProRule" id="PRU00108"/>
    </source>
</evidence>
<dbReference type="GeneID" id="37045753"/>
<keyword evidence="2 4" id="KW-0371">Homeobox</keyword>
<dbReference type="AlphaFoldDB" id="A0A316YXM2"/>
<feature type="region of interest" description="Disordered" evidence="6">
    <location>
        <begin position="287"/>
        <end position="333"/>
    </location>
</feature>
<evidence type="ECO:0000256" key="3">
    <source>
        <dbReference type="ARBA" id="ARBA00023242"/>
    </source>
</evidence>
<comment type="subcellular location">
    <subcellularLocation>
        <location evidence="4 5">Nucleus</location>
    </subcellularLocation>
</comment>
<evidence type="ECO:0000256" key="1">
    <source>
        <dbReference type="ARBA" id="ARBA00023125"/>
    </source>
</evidence>
<dbReference type="GO" id="GO:0005634">
    <property type="term" value="C:nucleus"/>
    <property type="evidence" value="ECO:0007669"/>
    <property type="project" value="UniProtKB-SubCell"/>
</dbReference>
<dbReference type="SMART" id="SM00389">
    <property type="entry name" value="HOX"/>
    <property type="match status" value="1"/>
</dbReference>
<sequence length="402" mass="44705">MLLSRQTSQVLSPDGRLPYLPAIRPGPHNSIKAVDSAVDVDRNGLRHTIKHDEGMLQVRQGGNDGCESHVYLHAGQQQQRQNHPSHLDQVQTHIEQHFVTPMHRPPNVRSPRPPSGPAIALEDQFPFLKDGRKRTRKLLTPEQTRFLESILEKTAYPSTVTRNAVASILNVSPRKVQVWFQNKRQGHRRQTNACNGQKSFRDPSDRVDGILQRGPRSIDDHSTCHDAALTASSLPGLNKSGVAPQSQRMTHTFWDDRFSDQGRHRQQQQYMASQSMKFDSVDHSRRLYGVESSPPSHTISRTRFDVSSASSSSSSSPPSPSYQVEHDKEPSFARQEQLPATTLEANILPPILDSRLASRAPSPSTVFKTGQISASTITTTQNSSPSKSPLTLPSVAELLALR</sequence>
<evidence type="ECO:0000313" key="9">
    <source>
        <dbReference type="Proteomes" id="UP000245768"/>
    </source>
</evidence>
<keyword evidence="1 4" id="KW-0238">DNA-binding</keyword>
<dbReference type="Proteomes" id="UP000245768">
    <property type="component" value="Unassembled WGS sequence"/>
</dbReference>
<dbReference type="CDD" id="cd00086">
    <property type="entry name" value="homeodomain"/>
    <property type="match status" value="1"/>
</dbReference>
<evidence type="ECO:0000256" key="6">
    <source>
        <dbReference type="SAM" id="MobiDB-lite"/>
    </source>
</evidence>
<dbReference type="PROSITE" id="PS50071">
    <property type="entry name" value="HOMEOBOX_2"/>
    <property type="match status" value="1"/>
</dbReference>
<reference evidence="8 9" key="1">
    <citation type="journal article" date="2018" name="Mol. Biol. Evol.">
        <title>Broad Genomic Sampling Reveals a Smut Pathogenic Ancestry of the Fungal Clade Ustilaginomycotina.</title>
        <authorList>
            <person name="Kijpornyongpan T."/>
            <person name="Mondo S.J."/>
            <person name="Barry K."/>
            <person name="Sandor L."/>
            <person name="Lee J."/>
            <person name="Lipzen A."/>
            <person name="Pangilinan J."/>
            <person name="LaButti K."/>
            <person name="Hainaut M."/>
            <person name="Henrissat B."/>
            <person name="Grigoriev I.V."/>
            <person name="Spatafora J.W."/>
            <person name="Aime M.C."/>
        </authorList>
    </citation>
    <scope>NUCLEOTIDE SEQUENCE [LARGE SCALE GENOMIC DNA]</scope>
    <source>
        <strain evidence="8 9">MCA 4198</strain>
    </source>
</reference>
<dbReference type="PANTHER" id="PTHR24324">
    <property type="entry name" value="HOMEOBOX PROTEIN HHEX"/>
    <property type="match status" value="1"/>
</dbReference>
<dbReference type="InParanoid" id="A0A316YXM2"/>
<proteinExistence type="predicted"/>
<evidence type="ECO:0000313" key="8">
    <source>
        <dbReference type="EMBL" id="PWN93796.1"/>
    </source>
</evidence>
<protein>
    <recommendedName>
        <fullName evidence="7">Homeobox domain-containing protein</fullName>
    </recommendedName>
</protein>
<dbReference type="InterPro" id="IPR017970">
    <property type="entry name" value="Homeobox_CS"/>
</dbReference>
<feature type="region of interest" description="Disordered" evidence="6">
    <location>
        <begin position="187"/>
        <end position="206"/>
    </location>
</feature>
<dbReference type="GO" id="GO:0030154">
    <property type="term" value="P:cell differentiation"/>
    <property type="evidence" value="ECO:0007669"/>
    <property type="project" value="TreeGrafter"/>
</dbReference>
<dbReference type="InterPro" id="IPR001356">
    <property type="entry name" value="HD"/>
</dbReference>
<organism evidence="8 9">
    <name type="scientific">Acaromyces ingoldii</name>
    <dbReference type="NCBI Taxonomy" id="215250"/>
    <lineage>
        <taxon>Eukaryota</taxon>
        <taxon>Fungi</taxon>
        <taxon>Dikarya</taxon>
        <taxon>Basidiomycota</taxon>
        <taxon>Ustilaginomycotina</taxon>
        <taxon>Exobasidiomycetes</taxon>
        <taxon>Exobasidiales</taxon>
        <taxon>Cryptobasidiaceae</taxon>
        <taxon>Acaromyces</taxon>
    </lineage>
</organism>
<evidence type="ECO:0000256" key="2">
    <source>
        <dbReference type="ARBA" id="ARBA00023155"/>
    </source>
</evidence>
<dbReference type="PROSITE" id="PS00027">
    <property type="entry name" value="HOMEOBOX_1"/>
    <property type="match status" value="1"/>
</dbReference>
<dbReference type="GO" id="GO:0000978">
    <property type="term" value="F:RNA polymerase II cis-regulatory region sequence-specific DNA binding"/>
    <property type="evidence" value="ECO:0007669"/>
    <property type="project" value="TreeGrafter"/>
</dbReference>
<dbReference type="Gene3D" id="1.10.10.60">
    <property type="entry name" value="Homeodomain-like"/>
    <property type="match status" value="1"/>
</dbReference>
<keyword evidence="3 4" id="KW-0539">Nucleus</keyword>
<keyword evidence="9" id="KW-1185">Reference proteome</keyword>
<dbReference type="STRING" id="215250.A0A316YXM2"/>
<evidence type="ECO:0000256" key="5">
    <source>
        <dbReference type="RuleBase" id="RU000682"/>
    </source>
</evidence>
<evidence type="ECO:0000259" key="7">
    <source>
        <dbReference type="PROSITE" id="PS50071"/>
    </source>
</evidence>
<dbReference type="OrthoDB" id="6159439at2759"/>
<gene>
    <name evidence="8" type="ORF">FA10DRAFT_283420</name>
</gene>
<dbReference type="InterPro" id="IPR009057">
    <property type="entry name" value="Homeodomain-like_sf"/>
</dbReference>
<dbReference type="EMBL" id="KZ819634">
    <property type="protein sequence ID" value="PWN93796.1"/>
    <property type="molecule type" value="Genomic_DNA"/>
</dbReference>
<dbReference type="SUPFAM" id="SSF46689">
    <property type="entry name" value="Homeodomain-like"/>
    <property type="match status" value="1"/>
</dbReference>